<keyword evidence="2" id="KW-1003">Cell membrane</keyword>
<evidence type="ECO:0000256" key="1">
    <source>
        <dbReference type="ARBA" id="ARBA00004651"/>
    </source>
</evidence>
<keyword evidence="5 9" id="KW-1133">Transmembrane helix</keyword>
<evidence type="ECO:0000256" key="8">
    <source>
        <dbReference type="SAM" id="MobiDB-lite"/>
    </source>
</evidence>
<feature type="transmembrane region" description="Helical" evidence="9">
    <location>
        <begin position="195"/>
        <end position="216"/>
    </location>
</feature>
<evidence type="ECO:0000256" key="4">
    <source>
        <dbReference type="ARBA" id="ARBA00022692"/>
    </source>
</evidence>
<evidence type="ECO:0000256" key="9">
    <source>
        <dbReference type="SAM" id="Phobius"/>
    </source>
</evidence>
<feature type="transmembrane region" description="Helical" evidence="9">
    <location>
        <begin position="46"/>
        <end position="69"/>
    </location>
</feature>
<feature type="transmembrane region" description="Helical" evidence="9">
    <location>
        <begin position="363"/>
        <end position="381"/>
    </location>
</feature>
<evidence type="ECO:0000256" key="5">
    <source>
        <dbReference type="ARBA" id="ARBA00022989"/>
    </source>
</evidence>
<protein>
    <submittedName>
        <fullName evidence="10">Uncharacterized protein DUF2029</fullName>
    </submittedName>
</protein>
<name>A0A4Q7LVY2_9MICO</name>
<keyword evidence="4 9" id="KW-0812">Transmembrane</keyword>
<feature type="transmembrane region" description="Helical" evidence="9">
    <location>
        <begin position="12"/>
        <end position="34"/>
    </location>
</feature>
<evidence type="ECO:0000256" key="2">
    <source>
        <dbReference type="ARBA" id="ARBA00022475"/>
    </source>
</evidence>
<comment type="similarity">
    <text evidence="7">Belongs to the glycosyltransferase 87 family.</text>
</comment>
<dbReference type="EMBL" id="SGWW01000001">
    <property type="protein sequence ID" value="RZS59215.1"/>
    <property type="molecule type" value="Genomic_DNA"/>
</dbReference>
<feature type="transmembrane region" description="Helical" evidence="9">
    <location>
        <begin position="315"/>
        <end position="333"/>
    </location>
</feature>
<keyword evidence="6 9" id="KW-0472">Membrane</keyword>
<organism evidence="10 11">
    <name type="scientific">Microcella putealis</name>
    <dbReference type="NCBI Taxonomy" id="337005"/>
    <lineage>
        <taxon>Bacteria</taxon>
        <taxon>Bacillati</taxon>
        <taxon>Actinomycetota</taxon>
        <taxon>Actinomycetes</taxon>
        <taxon>Micrococcales</taxon>
        <taxon>Microbacteriaceae</taxon>
        <taxon>Microcella</taxon>
    </lineage>
</organism>
<dbReference type="GO" id="GO:0016758">
    <property type="term" value="F:hexosyltransferase activity"/>
    <property type="evidence" value="ECO:0007669"/>
    <property type="project" value="InterPro"/>
</dbReference>
<feature type="transmembrane region" description="Helical" evidence="9">
    <location>
        <begin position="283"/>
        <end position="306"/>
    </location>
</feature>
<accession>A0A4Q7LVY2</accession>
<evidence type="ECO:0000256" key="6">
    <source>
        <dbReference type="ARBA" id="ARBA00023136"/>
    </source>
</evidence>
<dbReference type="GO" id="GO:0005886">
    <property type="term" value="C:plasma membrane"/>
    <property type="evidence" value="ECO:0007669"/>
    <property type="project" value="UniProtKB-SubCell"/>
</dbReference>
<dbReference type="Proteomes" id="UP000293519">
    <property type="component" value="Unassembled WGS sequence"/>
</dbReference>
<dbReference type="Pfam" id="PF09594">
    <property type="entry name" value="GT87"/>
    <property type="match status" value="1"/>
</dbReference>
<comment type="subcellular location">
    <subcellularLocation>
        <location evidence="1">Cell membrane</location>
        <topology evidence="1">Multi-pass membrane protein</topology>
    </subcellularLocation>
</comment>
<proteinExistence type="inferred from homology"/>
<evidence type="ECO:0000313" key="11">
    <source>
        <dbReference type="Proteomes" id="UP000293519"/>
    </source>
</evidence>
<feature type="transmembrane region" description="Helical" evidence="9">
    <location>
        <begin position="401"/>
        <end position="419"/>
    </location>
</feature>
<sequence length="444" mass="45944">MNRTFWREVGAHPFALTGAFVAVHAWLIGANLLLPGLPLGDVQLVYPFWAALGIAGEGWVGLDTAWVYPYPALLPMLAVYPFGTGLAGSLAWLLLMTILNAIALVSLAGVKRDVRRVAAAWWWLAFLALLGPIALGRIDAVTAALAVTAVAVLAEHPRWAGALIAAGAWVKVWPGALLIAALVAARRWLDVARGFFGVSAVVLVVGLLLGGGAALLSPLTQQSGRGLQVESPLALPWMWLAGLTGGSASAPVVSGPGLDAPAARIAYDREILTWQVTGVGSDVMASIATPLLAIVVLGVVSLGLVARRRGVAEQLLLPALTLALVAALVAVNKVGSPQFAAWLAAPIVLGILMRADGGLRFRVPASLALAVAALTQVIYPVEYGAVLGAETWMLVVLTARNLLYVALLVWAVAALVSVVRGRMGTAGERPASGSVARDAEGASS</sequence>
<feature type="transmembrane region" description="Helical" evidence="9">
    <location>
        <begin position="339"/>
        <end position="356"/>
    </location>
</feature>
<feature type="transmembrane region" description="Helical" evidence="9">
    <location>
        <begin position="122"/>
        <end position="153"/>
    </location>
</feature>
<keyword evidence="3" id="KW-0808">Transferase</keyword>
<dbReference type="OrthoDB" id="581198at2"/>
<gene>
    <name evidence="10" type="ORF">EV141_0433</name>
</gene>
<comment type="caution">
    <text evidence="10">The sequence shown here is derived from an EMBL/GenBank/DDBJ whole genome shotgun (WGS) entry which is preliminary data.</text>
</comment>
<dbReference type="RefSeq" id="WP_130484322.1">
    <property type="nucleotide sequence ID" value="NZ_SGWW01000001.1"/>
</dbReference>
<dbReference type="InterPro" id="IPR018584">
    <property type="entry name" value="GT87"/>
</dbReference>
<reference evidence="10 11" key="1">
    <citation type="journal article" date="2015" name="Stand. Genomic Sci.">
        <title>Genomic Encyclopedia of Bacterial and Archaeal Type Strains, Phase III: the genomes of soil and plant-associated and newly described type strains.</title>
        <authorList>
            <person name="Whitman W.B."/>
            <person name="Woyke T."/>
            <person name="Klenk H.P."/>
            <person name="Zhou Y."/>
            <person name="Lilburn T.G."/>
            <person name="Beck B.J."/>
            <person name="De Vos P."/>
            <person name="Vandamme P."/>
            <person name="Eisen J.A."/>
            <person name="Garrity G."/>
            <person name="Hugenholtz P."/>
            <person name="Kyrpides N.C."/>
        </authorList>
    </citation>
    <scope>NUCLEOTIDE SEQUENCE [LARGE SCALE GENOMIC DNA]</scope>
    <source>
        <strain evidence="10 11">CV2</strain>
    </source>
</reference>
<evidence type="ECO:0000256" key="7">
    <source>
        <dbReference type="ARBA" id="ARBA00024033"/>
    </source>
</evidence>
<evidence type="ECO:0000313" key="10">
    <source>
        <dbReference type="EMBL" id="RZS59215.1"/>
    </source>
</evidence>
<dbReference type="AlphaFoldDB" id="A0A4Q7LVY2"/>
<feature type="region of interest" description="Disordered" evidence="8">
    <location>
        <begin position="425"/>
        <end position="444"/>
    </location>
</feature>
<feature type="transmembrane region" description="Helical" evidence="9">
    <location>
        <begin position="159"/>
        <end position="183"/>
    </location>
</feature>
<keyword evidence="11" id="KW-1185">Reference proteome</keyword>
<feature type="transmembrane region" description="Helical" evidence="9">
    <location>
        <begin position="89"/>
        <end position="110"/>
    </location>
</feature>
<evidence type="ECO:0000256" key="3">
    <source>
        <dbReference type="ARBA" id="ARBA00022679"/>
    </source>
</evidence>